<dbReference type="Pfam" id="PF13148">
    <property type="entry name" value="DUF3987"/>
    <property type="match status" value="1"/>
</dbReference>
<dbReference type="OrthoDB" id="9067983at2"/>
<gene>
    <name evidence="1" type="ORF">OI69_10150</name>
</gene>
<dbReference type="EMBL" id="JSXC01000031">
    <property type="protein sequence ID" value="KHN51790.1"/>
    <property type="molecule type" value="Genomic_DNA"/>
</dbReference>
<dbReference type="InterPro" id="IPR025048">
    <property type="entry name" value="DUF3987"/>
</dbReference>
<dbReference type="Proteomes" id="UP000053038">
    <property type="component" value="Unassembled WGS sequence"/>
</dbReference>
<sequence length="487" mass="56436">MSLLDNPIDEEYPIHAFPKFIRDTLYEIQSITQAPSPLIGASVLGAISLACQNSIDVCRLTNLRSPTSLFLMTIAESGERKSTVDKLLLNPLYQLEIKLFEEYTKAFREHNYILESIRNERKSLMMKIRSDIRHDRDSSGSQKQLDSLLKKMPSDPIRYKLMFNDATPAAIKNYLCGKWGSIGIMSDEAGIVFSGYTLNELPFINKIWDGSTLSIERKNSPEQLIQDARLTLALMVQPDVFKKYSTRKGDLAKGSGFFARCLICHPSSKQGYRRINNSVISKEHLTLFHKRLMDMVNKSLARNNKERVCLYFTPDAEKRWIDFHNRVESEMAFLESLFDFKDYASKMTENMARIAALLHYFSNDEGDISLQMVESAISISIWYLKNHKKIFATHKEIEVSCAEHYILYQWIKKRCDNDRSLYIRKNIILQYGPNQFRNSNKTNELLRILHSKGMIEFYRQRNTVLVKPVDTVSEIPIIDQWDCLSIE</sequence>
<accession>A0A7V8IKB4</accession>
<dbReference type="RefSeq" id="WP_039349695.1">
    <property type="nucleotide sequence ID" value="NZ_JSXC01000031.1"/>
</dbReference>
<dbReference type="AlphaFoldDB" id="A0A7V8IKB4"/>
<evidence type="ECO:0000313" key="2">
    <source>
        <dbReference type="Proteomes" id="UP000053038"/>
    </source>
</evidence>
<evidence type="ECO:0008006" key="3">
    <source>
        <dbReference type="Google" id="ProtNLM"/>
    </source>
</evidence>
<reference evidence="1 2" key="1">
    <citation type="submission" date="2014-10" db="EMBL/GenBank/DDBJ databases">
        <title>Genome sequence of Pectobacterium carotovorum M022.</title>
        <authorList>
            <person name="Chan K.-G."/>
            <person name="Tan W.-S."/>
        </authorList>
    </citation>
    <scope>NUCLEOTIDE SEQUENCE [LARGE SCALE GENOMIC DNA]</scope>
    <source>
        <strain evidence="1 2">M022</strain>
    </source>
</reference>
<proteinExistence type="predicted"/>
<organism evidence="1 2">
    <name type="scientific">Pectobacterium fontis</name>
    <dbReference type="NCBI Taxonomy" id="2558042"/>
    <lineage>
        <taxon>Bacteria</taxon>
        <taxon>Pseudomonadati</taxon>
        <taxon>Pseudomonadota</taxon>
        <taxon>Gammaproteobacteria</taxon>
        <taxon>Enterobacterales</taxon>
        <taxon>Pectobacteriaceae</taxon>
        <taxon>Pectobacterium</taxon>
    </lineage>
</organism>
<protein>
    <recommendedName>
        <fullName evidence="3">DUF3987 domain-containing protein</fullName>
    </recommendedName>
</protein>
<keyword evidence="2" id="KW-1185">Reference proteome</keyword>
<evidence type="ECO:0000313" key="1">
    <source>
        <dbReference type="EMBL" id="KHN51790.1"/>
    </source>
</evidence>
<name>A0A7V8IKB4_9GAMM</name>
<comment type="caution">
    <text evidence="1">The sequence shown here is derived from an EMBL/GenBank/DDBJ whole genome shotgun (WGS) entry which is preliminary data.</text>
</comment>